<keyword evidence="2" id="KW-1185">Reference proteome</keyword>
<evidence type="ECO:0000313" key="2">
    <source>
        <dbReference type="Proteomes" id="UP001226389"/>
    </source>
</evidence>
<organism evidence="1 2">
    <name type="scientific">Pseudarthrobacter defluvii</name>
    <dbReference type="NCBI Taxonomy" id="410837"/>
    <lineage>
        <taxon>Bacteria</taxon>
        <taxon>Bacillati</taxon>
        <taxon>Actinomycetota</taxon>
        <taxon>Actinomycetes</taxon>
        <taxon>Micrococcales</taxon>
        <taxon>Micrococcaceae</taxon>
        <taxon>Pseudarthrobacter</taxon>
    </lineage>
</organism>
<proteinExistence type="predicted"/>
<dbReference type="Proteomes" id="UP001226389">
    <property type="component" value="Unassembled WGS sequence"/>
</dbReference>
<evidence type="ECO:0000313" key="1">
    <source>
        <dbReference type="EMBL" id="MDQ0118393.1"/>
    </source>
</evidence>
<gene>
    <name evidence="1" type="ORF">J2T22_001571</name>
</gene>
<comment type="caution">
    <text evidence="1">The sequence shown here is derived from an EMBL/GenBank/DDBJ whole genome shotgun (WGS) entry which is preliminary data.</text>
</comment>
<dbReference type="EMBL" id="JAUSSY010000005">
    <property type="protein sequence ID" value="MDQ0118393.1"/>
    <property type="molecule type" value="Genomic_DNA"/>
</dbReference>
<name>A0ABT9UFG9_9MICC</name>
<sequence>MISCKEGRPLFAQMETDIWMDRTADGGWITSKVMRSAAHGLKLITVLKKEYLWFRVPAARVQAPPLPLLEGR</sequence>
<protein>
    <submittedName>
        <fullName evidence="1">Uncharacterized protein</fullName>
    </submittedName>
</protein>
<reference evidence="1 2" key="1">
    <citation type="submission" date="2023-07" db="EMBL/GenBank/DDBJ databases">
        <title>Sorghum-associated microbial communities from plants grown in Nebraska, USA.</title>
        <authorList>
            <person name="Schachtman D."/>
        </authorList>
    </citation>
    <scope>NUCLEOTIDE SEQUENCE [LARGE SCALE GENOMIC DNA]</scope>
    <source>
        <strain evidence="1 2">DS994</strain>
    </source>
</reference>
<accession>A0ABT9UFG9</accession>